<dbReference type="RefSeq" id="WP_338685496.1">
    <property type="nucleotide sequence ID" value="NZ_AP024702.1"/>
</dbReference>
<evidence type="ECO:0000313" key="2">
    <source>
        <dbReference type="EMBL" id="BCX49052.1"/>
    </source>
</evidence>
<sequence length="1475" mass="160791">MSENTHSALNRCLRAVWQRRQRKHLVGGLLAFARWFVPLFLVLILIDRFTFLPGWARAVIALALLAVAGRQAWRHGWSRLRGFDATRTAKEIEDAQGGMDSLLVTAVQFQKSGASPGTSAAMWELTQRKAEAAAEEVPPEKVVNLRDLKQPIRIAAGLAVVLLILAILNGPFLAAGLGRLFTPWLAIAYPTKTQIDPGAEELVVKEGAPAKVEIRLSGSVPTTAKLELQTGEGRPRELKLDVADGVCVYEIASASRDFTYRVKAGDARSDWRQVRVIPAPRLAEVKVDLEYPAYIGRPTETVEALTLTVPEETTVRWKLTLDTPIQEATLHRDGAEDLPLEIGDDGRTLTLSEAASASRGYSFSWTEAGHGFDFTSPRYFLQVASDQAPRVELTAPESNLNAMLGRPLELAVRAQDDHGIGTTTITYRVNRRPEKTITLAEPVRSGEGSQALGWDYREELPDLQVGDSVSFLVEVTDKYPGEGGPYRARTDSRRITFLSRDEYLAAITKQMERLLTRVRTLYRQERAAHELTLALDPGADSYLPTCQLEAIRQEMVREQLVTTANEVQALLDDLAANQVSDAVESESLATLRDGLRGIAGDHVARAADLLRQQVGSDTRDPEPAVAAVNKAARELAALVLQRDIDAAREVFARETRMFSRQLADLRLRLITSGPDQAEALANGHEEVAEWTDTLLDQLTKGMRYDKRPLAVLGLSRRIHDLRTGGLSDSIREAAKLAREGKAAEAAAANYPLIRPVLEAEFTMRSGSEYALIRELREQLDSLISGQEELLVTCSELEELGERKAELKDRQAELRDMLVLASLPAIPAPRTRLFDLTMPPAPPTDDLRLRSEKLMTDAIGQLEAGAKDKAVALQGEAVESLKELDTILTRWSAELAQQSLGVSALVSDATNRAGYLDKLETRQIGLLEQTEEAALDEKNPPVLLEDQQALAQDIEQFREDLSGGEAGPAQEALPLLGRLEAVAEAMELASAALKGKFAEEALEPQEEAAAALTEAREIAEGQLVQLNLLQQLISFEQSVGKASDGMADIVGGQNDLIEATEEADEDALEALLAPQRNLLQCLTDIAPSLDLVAARLDVGTPLVFAASDVEDALLAMEDGDAEDAAEIQDIAVESLAKVQGLVAEISVQTGYVAEIVEFLHEAESDAALLVFRQRQLREDAGADDVLAKQQALASDTANYGRILTEVAGTIDFQKLDEKVRERLGDLDLTVDFEAPAAFMNEAVKLIQSGQPAEDAMLAAEKSLAANSGQLLVVITMLNGLPAISVTNADPPELHRLIAALDLASKHRQLLRDTQGAADKDLPGLAAGQTKLADAAAKLEEGELTHPMVVAAHEQLMPIADALRGSRKADAARAQAAADQTLRHFIIEQALILNTAKPPTSASDEDVLTESETDDLYESDTVGFVSDFVSGEAPKDKKSEWEILGTRNRAALNQNFARELPLEYRATLKNYYERVAK</sequence>
<keyword evidence="1" id="KW-0812">Transmembrane</keyword>
<feature type="transmembrane region" description="Helical" evidence="1">
    <location>
        <begin position="52"/>
        <end position="73"/>
    </location>
</feature>
<feature type="transmembrane region" description="Helical" evidence="1">
    <location>
        <begin position="154"/>
        <end position="177"/>
    </location>
</feature>
<reference evidence="2 3" key="1">
    <citation type="submission" date="2021-06" db="EMBL/GenBank/DDBJ databases">
        <title>Complete genome of Haloferula helveola possessing various polysaccharide degrading enzymes.</title>
        <authorList>
            <person name="Takami H."/>
            <person name="Huang C."/>
            <person name="Hamasaki K."/>
        </authorList>
    </citation>
    <scope>NUCLEOTIDE SEQUENCE [LARGE SCALE GENOMIC DNA]</scope>
    <source>
        <strain evidence="2 3">CN-1</strain>
    </source>
</reference>
<evidence type="ECO:0000313" key="3">
    <source>
        <dbReference type="Proteomes" id="UP001374893"/>
    </source>
</evidence>
<name>A0ABM7RI21_9BACT</name>
<proteinExistence type="predicted"/>
<gene>
    <name evidence="2" type="ORF">HAHE_29600</name>
</gene>
<evidence type="ECO:0000256" key="1">
    <source>
        <dbReference type="SAM" id="Phobius"/>
    </source>
</evidence>
<feature type="transmembrane region" description="Helical" evidence="1">
    <location>
        <begin position="24"/>
        <end position="46"/>
    </location>
</feature>
<keyword evidence="1" id="KW-0472">Membrane</keyword>
<dbReference type="Proteomes" id="UP001374893">
    <property type="component" value="Chromosome"/>
</dbReference>
<accession>A0ABM7RI21</accession>
<organism evidence="2 3">
    <name type="scientific">Haloferula helveola</name>
    <dbReference type="NCBI Taxonomy" id="490095"/>
    <lineage>
        <taxon>Bacteria</taxon>
        <taxon>Pseudomonadati</taxon>
        <taxon>Verrucomicrobiota</taxon>
        <taxon>Verrucomicrobiia</taxon>
        <taxon>Verrucomicrobiales</taxon>
        <taxon>Verrucomicrobiaceae</taxon>
        <taxon>Haloferula</taxon>
    </lineage>
</organism>
<keyword evidence="3" id="KW-1185">Reference proteome</keyword>
<dbReference type="EMBL" id="AP024702">
    <property type="protein sequence ID" value="BCX49052.1"/>
    <property type="molecule type" value="Genomic_DNA"/>
</dbReference>
<keyword evidence="1" id="KW-1133">Transmembrane helix</keyword>
<protein>
    <submittedName>
        <fullName evidence="2">IgA-specific metalloendopeptidase</fullName>
    </submittedName>
</protein>